<evidence type="ECO:0000313" key="2">
    <source>
        <dbReference type="Proteomes" id="UP001497535"/>
    </source>
</evidence>
<keyword evidence="2" id="KW-1185">Reference proteome</keyword>
<proteinExistence type="predicted"/>
<sequence length="195" mass="22648">MKFHFNGGLDCPEWVLSQISRISKIDLNEFKELCSKIVENFENKTERWEEMKFSFNDNSANGKKIKINLILLKGLRISKAIIATLSFILEKATKYDCEKDDLEAEMLQLGLPAEHTKILLENYNKIKNFQIFKEYPFKAPPIKISSIEKLQTSEGEEQQFLLSTKEIKFTIEEELLQKLKKDLGAALKQFETFSS</sequence>
<dbReference type="EMBL" id="CAVMJV010000016">
    <property type="protein sequence ID" value="CAK5056528.1"/>
    <property type="molecule type" value="Genomic_DNA"/>
</dbReference>
<protein>
    <submittedName>
        <fullName evidence="1">Uncharacterized protein</fullName>
    </submittedName>
</protein>
<accession>A0ACB0YPP0</accession>
<comment type="caution">
    <text evidence="1">The sequence shown here is derived from an EMBL/GenBank/DDBJ whole genome shotgun (WGS) entry which is preliminary data.</text>
</comment>
<dbReference type="Proteomes" id="UP001497535">
    <property type="component" value="Unassembled WGS sequence"/>
</dbReference>
<gene>
    <name evidence="1" type="ORF">MENTE1834_LOCUS14935</name>
</gene>
<reference evidence="1" key="1">
    <citation type="submission" date="2023-11" db="EMBL/GenBank/DDBJ databases">
        <authorList>
            <person name="Poullet M."/>
        </authorList>
    </citation>
    <scope>NUCLEOTIDE SEQUENCE</scope>
    <source>
        <strain evidence="1">E1834</strain>
    </source>
</reference>
<evidence type="ECO:0000313" key="1">
    <source>
        <dbReference type="EMBL" id="CAK5056528.1"/>
    </source>
</evidence>
<name>A0ACB0YPP0_MELEN</name>
<organism evidence="1 2">
    <name type="scientific">Meloidogyne enterolobii</name>
    <name type="common">Root-knot nematode worm</name>
    <name type="synonym">Meloidogyne mayaguensis</name>
    <dbReference type="NCBI Taxonomy" id="390850"/>
    <lineage>
        <taxon>Eukaryota</taxon>
        <taxon>Metazoa</taxon>
        <taxon>Ecdysozoa</taxon>
        <taxon>Nematoda</taxon>
        <taxon>Chromadorea</taxon>
        <taxon>Rhabditida</taxon>
        <taxon>Tylenchina</taxon>
        <taxon>Tylenchomorpha</taxon>
        <taxon>Tylenchoidea</taxon>
        <taxon>Meloidogynidae</taxon>
        <taxon>Meloidogyninae</taxon>
        <taxon>Meloidogyne</taxon>
    </lineage>
</organism>